<dbReference type="Proteomes" id="UP000037460">
    <property type="component" value="Unassembled WGS sequence"/>
</dbReference>
<dbReference type="PANTHER" id="PTHR23333">
    <property type="entry name" value="UBX DOMAIN CONTAINING PROTEIN"/>
    <property type="match status" value="1"/>
</dbReference>
<organism evidence="3 4">
    <name type="scientific">Chrysochromulina tobinii</name>
    <dbReference type="NCBI Taxonomy" id="1460289"/>
    <lineage>
        <taxon>Eukaryota</taxon>
        <taxon>Haptista</taxon>
        <taxon>Haptophyta</taxon>
        <taxon>Prymnesiophyceae</taxon>
        <taxon>Prymnesiales</taxon>
        <taxon>Chrysochromulinaceae</taxon>
        <taxon>Chrysochromulina</taxon>
    </lineage>
</organism>
<dbReference type="OrthoDB" id="25887at2759"/>
<feature type="compositionally biased region" description="Basic and acidic residues" evidence="1">
    <location>
        <begin position="80"/>
        <end position="92"/>
    </location>
</feature>
<dbReference type="Gene3D" id="3.10.20.90">
    <property type="entry name" value="Phosphatidylinositol 3-kinase Catalytic Subunit, Chain A, domain 1"/>
    <property type="match status" value="1"/>
</dbReference>
<dbReference type="EMBL" id="JWZX01000044">
    <property type="protein sequence ID" value="KOO53823.1"/>
    <property type="molecule type" value="Genomic_DNA"/>
</dbReference>
<feature type="compositionally biased region" description="Low complexity" evidence="1">
    <location>
        <begin position="274"/>
        <end position="292"/>
    </location>
</feature>
<dbReference type="PANTHER" id="PTHR23333:SF20">
    <property type="entry name" value="NSFL1 COFACTOR P47"/>
    <property type="match status" value="1"/>
</dbReference>
<feature type="region of interest" description="Disordered" evidence="1">
    <location>
        <begin position="268"/>
        <end position="315"/>
    </location>
</feature>
<protein>
    <recommendedName>
        <fullName evidence="2">UBX domain-containing protein</fullName>
    </recommendedName>
</protein>
<evidence type="ECO:0000313" key="4">
    <source>
        <dbReference type="Proteomes" id="UP000037460"/>
    </source>
</evidence>
<reference evidence="4" key="1">
    <citation type="journal article" date="2015" name="PLoS Genet.">
        <title>Genome Sequence and Transcriptome Analyses of Chrysochromulina tobin: Metabolic Tools for Enhanced Algal Fitness in the Prominent Order Prymnesiales (Haptophyceae).</title>
        <authorList>
            <person name="Hovde B.T."/>
            <person name="Deodato C.R."/>
            <person name="Hunsperger H.M."/>
            <person name="Ryken S.A."/>
            <person name="Yost W."/>
            <person name="Jha R.K."/>
            <person name="Patterson J."/>
            <person name="Monnat R.J. Jr."/>
            <person name="Barlow S.B."/>
            <person name="Starkenburg S.R."/>
            <person name="Cattolico R.A."/>
        </authorList>
    </citation>
    <scope>NUCLEOTIDE SEQUENCE</scope>
    <source>
        <strain evidence="4">CCMP291</strain>
    </source>
</reference>
<sequence length="392" mass="41401">MDENVKAFKELTGSDAATAERMLAASNGDLERALALHFDVAGDEQMPSAADEDEEEEEIAPPALPGSGSTDMVAAILRNAKHEDREDSESSRKPWQGTGSGRTLGASSSEEDAPAESPEAPSPLDRHNAKKVRVIFWADGFTVEDVTAEEEAAAKAELAEKSAPRRTGVVGLKSSREQAPLPMPKIPELRKYEDNKQFMEDLTKGIPPAEFRELDMSSGVPRPRPVDIMLGDLRPREFPGEAIKRMMMPQMAAMPKPAAKPAVRAFSGQGHTLSGAPAGEASTSSGASTAVGVGAGGAWRSSERAPPAVDASAPTTTLQVRLTGSSPQRFTLNTSHTVADLECLVERALAAAGEGPRGYVLATGFPPKQLTDSTATLEAAGLLNAAVTHRWA</sequence>
<feature type="region of interest" description="Disordered" evidence="1">
    <location>
        <begin position="157"/>
        <end position="181"/>
    </location>
</feature>
<dbReference type="SUPFAM" id="SSF54236">
    <property type="entry name" value="Ubiquitin-like"/>
    <property type="match status" value="1"/>
</dbReference>
<dbReference type="Pfam" id="PF00789">
    <property type="entry name" value="UBX"/>
    <property type="match status" value="1"/>
</dbReference>
<evidence type="ECO:0000259" key="2">
    <source>
        <dbReference type="PROSITE" id="PS50033"/>
    </source>
</evidence>
<dbReference type="Gene3D" id="1.10.8.10">
    <property type="entry name" value="DNA helicase RuvA subunit, C-terminal domain"/>
    <property type="match status" value="1"/>
</dbReference>
<feature type="region of interest" description="Disordered" evidence="1">
    <location>
        <begin position="40"/>
        <end position="126"/>
    </location>
</feature>
<dbReference type="GO" id="GO:0043161">
    <property type="term" value="P:proteasome-mediated ubiquitin-dependent protein catabolic process"/>
    <property type="evidence" value="ECO:0007669"/>
    <property type="project" value="TreeGrafter"/>
</dbReference>
<dbReference type="GO" id="GO:0005829">
    <property type="term" value="C:cytosol"/>
    <property type="evidence" value="ECO:0007669"/>
    <property type="project" value="TreeGrafter"/>
</dbReference>
<name>A0A0M0LST8_9EUKA</name>
<feature type="compositionally biased region" description="Acidic residues" evidence="1">
    <location>
        <begin position="50"/>
        <end position="59"/>
    </location>
</feature>
<dbReference type="InterPro" id="IPR001012">
    <property type="entry name" value="UBX_dom"/>
</dbReference>
<keyword evidence="4" id="KW-1185">Reference proteome</keyword>
<accession>A0A0M0LST8</accession>
<dbReference type="GO" id="GO:0031468">
    <property type="term" value="P:nuclear membrane reassembly"/>
    <property type="evidence" value="ECO:0007669"/>
    <property type="project" value="TreeGrafter"/>
</dbReference>
<dbReference type="GO" id="GO:0005634">
    <property type="term" value="C:nucleus"/>
    <property type="evidence" value="ECO:0007669"/>
    <property type="project" value="TreeGrafter"/>
</dbReference>
<dbReference type="GO" id="GO:0043130">
    <property type="term" value="F:ubiquitin binding"/>
    <property type="evidence" value="ECO:0007669"/>
    <property type="project" value="TreeGrafter"/>
</dbReference>
<feature type="domain" description="UBX" evidence="2">
    <location>
        <begin position="311"/>
        <end position="390"/>
    </location>
</feature>
<dbReference type="GO" id="GO:0061025">
    <property type="term" value="P:membrane fusion"/>
    <property type="evidence" value="ECO:0007669"/>
    <property type="project" value="TreeGrafter"/>
</dbReference>
<dbReference type="CDD" id="cd01770">
    <property type="entry name" value="UBX_UBXN2"/>
    <property type="match status" value="1"/>
</dbReference>
<dbReference type="PROSITE" id="PS50033">
    <property type="entry name" value="UBX"/>
    <property type="match status" value="1"/>
</dbReference>
<evidence type="ECO:0000313" key="3">
    <source>
        <dbReference type="EMBL" id="KOO53823.1"/>
    </source>
</evidence>
<dbReference type="GO" id="GO:0000045">
    <property type="term" value="P:autophagosome assembly"/>
    <property type="evidence" value="ECO:0007669"/>
    <property type="project" value="TreeGrafter"/>
</dbReference>
<dbReference type="GO" id="GO:0007030">
    <property type="term" value="P:Golgi organization"/>
    <property type="evidence" value="ECO:0007669"/>
    <property type="project" value="TreeGrafter"/>
</dbReference>
<comment type="caution">
    <text evidence="3">The sequence shown here is derived from an EMBL/GenBank/DDBJ whole genome shotgun (WGS) entry which is preliminary data.</text>
</comment>
<evidence type="ECO:0000256" key="1">
    <source>
        <dbReference type="SAM" id="MobiDB-lite"/>
    </source>
</evidence>
<proteinExistence type="predicted"/>
<gene>
    <name evidence="3" type="ORF">Ctob_016288</name>
</gene>
<dbReference type="AlphaFoldDB" id="A0A0M0LST8"/>
<dbReference type="Pfam" id="PF14555">
    <property type="entry name" value="UBA_4"/>
    <property type="match status" value="1"/>
</dbReference>
<dbReference type="InterPro" id="IPR029071">
    <property type="entry name" value="Ubiquitin-like_domsf"/>
</dbReference>